<dbReference type="InterPro" id="IPR029510">
    <property type="entry name" value="Ald_DH_CS_GLU"/>
</dbReference>
<comment type="caution">
    <text evidence="7">The sequence shown here is derived from an EMBL/GenBank/DDBJ whole genome shotgun (WGS) entry which is preliminary data.</text>
</comment>
<dbReference type="SUPFAM" id="SSF53720">
    <property type="entry name" value="ALDH-like"/>
    <property type="match status" value="1"/>
</dbReference>
<dbReference type="Proteomes" id="UP000606044">
    <property type="component" value="Unassembled WGS sequence"/>
</dbReference>
<dbReference type="GO" id="GO:0016620">
    <property type="term" value="F:oxidoreductase activity, acting on the aldehyde or oxo group of donors, NAD or NADP as acceptor"/>
    <property type="evidence" value="ECO:0007669"/>
    <property type="project" value="InterPro"/>
</dbReference>
<proteinExistence type="inferred from homology"/>
<evidence type="ECO:0000256" key="1">
    <source>
        <dbReference type="ARBA" id="ARBA00009986"/>
    </source>
</evidence>
<dbReference type="InterPro" id="IPR016160">
    <property type="entry name" value="Ald_DH_CS_CYS"/>
</dbReference>
<dbReference type="FunFam" id="3.40.605.10:FF:000007">
    <property type="entry name" value="NAD/NADP-dependent betaine aldehyde dehydrogenase"/>
    <property type="match status" value="1"/>
</dbReference>
<dbReference type="EMBL" id="BMCT01000009">
    <property type="protein sequence ID" value="GGF82466.1"/>
    <property type="molecule type" value="Genomic_DNA"/>
</dbReference>
<evidence type="ECO:0000256" key="2">
    <source>
        <dbReference type="ARBA" id="ARBA00023002"/>
    </source>
</evidence>
<evidence type="ECO:0000256" key="5">
    <source>
        <dbReference type="RuleBase" id="RU003345"/>
    </source>
</evidence>
<dbReference type="CDD" id="cd07114">
    <property type="entry name" value="ALDH_DhaS"/>
    <property type="match status" value="1"/>
</dbReference>
<dbReference type="Gene3D" id="3.40.309.10">
    <property type="entry name" value="Aldehyde Dehydrogenase, Chain A, domain 2"/>
    <property type="match status" value="1"/>
</dbReference>
<feature type="active site" evidence="4">
    <location>
        <position position="258"/>
    </location>
</feature>
<comment type="similarity">
    <text evidence="1 5">Belongs to the aldehyde dehydrogenase family.</text>
</comment>
<dbReference type="PROSITE" id="PS00070">
    <property type="entry name" value="ALDEHYDE_DEHYDR_CYS"/>
    <property type="match status" value="1"/>
</dbReference>
<evidence type="ECO:0000313" key="8">
    <source>
        <dbReference type="Proteomes" id="UP000606044"/>
    </source>
</evidence>
<name>A0A917CC35_9HYPH</name>
<dbReference type="InterPro" id="IPR016163">
    <property type="entry name" value="Ald_DH_C"/>
</dbReference>
<keyword evidence="2 5" id="KW-0560">Oxidoreductase</keyword>
<dbReference type="InterPro" id="IPR016162">
    <property type="entry name" value="Ald_DH_N"/>
</dbReference>
<reference evidence="7" key="2">
    <citation type="submission" date="2020-09" db="EMBL/GenBank/DDBJ databases">
        <authorList>
            <person name="Sun Q."/>
            <person name="Sedlacek I."/>
        </authorList>
    </citation>
    <scope>NUCLEOTIDE SEQUENCE</scope>
    <source>
        <strain evidence="7">CCM 7897</strain>
    </source>
</reference>
<dbReference type="RefSeq" id="WP_188583436.1">
    <property type="nucleotide sequence ID" value="NZ_BMCT01000009.1"/>
</dbReference>
<dbReference type="InterPro" id="IPR015590">
    <property type="entry name" value="Aldehyde_DH_dom"/>
</dbReference>
<dbReference type="PANTHER" id="PTHR11699">
    <property type="entry name" value="ALDEHYDE DEHYDROGENASE-RELATED"/>
    <property type="match status" value="1"/>
</dbReference>
<dbReference type="Pfam" id="PF00171">
    <property type="entry name" value="Aldedh"/>
    <property type="match status" value="1"/>
</dbReference>
<accession>A0A917CC35</accession>
<protein>
    <submittedName>
        <fullName evidence="7">Aldehyde dehydrogenase</fullName>
    </submittedName>
</protein>
<gene>
    <name evidence="7" type="ORF">GCM10007301_48200</name>
</gene>
<reference evidence="7" key="1">
    <citation type="journal article" date="2014" name="Int. J. Syst. Evol. Microbiol.">
        <title>Complete genome sequence of Corynebacterium casei LMG S-19264T (=DSM 44701T), isolated from a smear-ripened cheese.</title>
        <authorList>
            <consortium name="US DOE Joint Genome Institute (JGI-PGF)"/>
            <person name="Walter F."/>
            <person name="Albersmeier A."/>
            <person name="Kalinowski J."/>
            <person name="Ruckert C."/>
        </authorList>
    </citation>
    <scope>NUCLEOTIDE SEQUENCE</scope>
    <source>
        <strain evidence="7">CCM 7897</strain>
    </source>
</reference>
<keyword evidence="3" id="KW-0558">Oxidation</keyword>
<dbReference type="FunFam" id="3.40.309.10:FF:000012">
    <property type="entry name" value="Betaine aldehyde dehydrogenase"/>
    <property type="match status" value="1"/>
</dbReference>
<dbReference type="Gene3D" id="3.40.605.10">
    <property type="entry name" value="Aldehyde Dehydrogenase, Chain A, domain 1"/>
    <property type="match status" value="1"/>
</dbReference>
<dbReference type="AlphaFoldDB" id="A0A917CC35"/>
<feature type="domain" description="Aldehyde dehydrogenase" evidence="6">
    <location>
        <begin position="27"/>
        <end position="485"/>
    </location>
</feature>
<evidence type="ECO:0000256" key="4">
    <source>
        <dbReference type="PROSITE-ProRule" id="PRU10007"/>
    </source>
</evidence>
<sequence length="501" mass="53338">MNAPITAEAQITYSNFIGGRDAPSVDSRTFVSHNPTTGKPWGTFADSSARDVDAAVTSADDAFRSGPWAALSPTRRGRLLMKWGDKISEHAERIATLETAQNGKLFSEMRTQANIVQDWLYYFGGLADKVEGTVIPLDRTSVFNYTLREPLGVVAVIVPWNSPTFLSIMALAPALAAGNTVVLKPSEVTSASAIELARLAIEAGIPPGVVNVVTGLRTTGEALVDHPKVAKINFTGGDAGGRAIAQAAGKRLVSAVLELGGKSPNIVFADADLDRAEAGVLAGIFAAAGQTCVAGSRAYIQRPVYDRLVERLVARAAGIKLGDPMKAETQMGPVATAAQLAKDESMVQQALTDGAELLAGGSRARVEAFPDGYFFSPTILHNVQPGNCVLKHEVFGPVLAVIPFDDEEEVLKAANDTPFGLAAGVWTRDLRRAHVMARRLQAGTVWLNTYRAMAFNSPFGGHKDSGLGHQNGISAIQQYLQTKSVWCELSEDIQDPFVIKA</sequence>
<dbReference type="InterPro" id="IPR016161">
    <property type="entry name" value="Ald_DH/histidinol_DH"/>
</dbReference>
<organism evidence="7 8">
    <name type="scientific">Azorhizobium oxalatiphilum</name>
    <dbReference type="NCBI Taxonomy" id="980631"/>
    <lineage>
        <taxon>Bacteria</taxon>
        <taxon>Pseudomonadati</taxon>
        <taxon>Pseudomonadota</taxon>
        <taxon>Alphaproteobacteria</taxon>
        <taxon>Hyphomicrobiales</taxon>
        <taxon>Xanthobacteraceae</taxon>
        <taxon>Azorhizobium</taxon>
    </lineage>
</organism>
<evidence type="ECO:0000313" key="7">
    <source>
        <dbReference type="EMBL" id="GGF82466.1"/>
    </source>
</evidence>
<evidence type="ECO:0000256" key="3">
    <source>
        <dbReference type="ARBA" id="ARBA00023097"/>
    </source>
</evidence>
<keyword evidence="8" id="KW-1185">Reference proteome</keyword>
<dbReference type="PROSITE" id="PS00687">
    <property type="entry name" value="ALDEHYDE_DEHYDR_GLU"/>
    <property type="match status" value="1"/>
</dbReference>
<evidence type="ECO:0000259" key="6">
    <source>
        <dbReference type="Pfam" id="PF00171"/>
    </source>
</evidence>